<evidence type="ECO:0000256" key="6">
    <source>
        <dbReference type="ARBA" id="ARBA00022679"/>
    </source>
</evidence>
<dbReference type="CDD" id="cd06454">
    <property type="entry name" value="KBL_like"/>
    <property type="match status" value="1"/>
</dbReference>
<dbReference type="GO" id="GO:0008710">
    <property type="term" value="F:8-amino-7-oxononanoate synthase activity"/>
    <property type="evidence" value="ECO:0007669"/>
    <property type="project" value="UniProtKB-UniRule"/>
</dbReference>
<dbReference type="RefSeq" id="WP_188645921.1">
    <property type="nucleotide sequence ID" value="NZ_BMHQ01000001.1"/>
</dbReference>
<evidence type="ECO:0000256" key="7">
    <source>
        <dbReference type="ARBA" id="ARBA00022756"/>
    </source>
</evidence>
<keyword evidence="7" id="KW-0093">Biotin biosynthesis</keyword>
<dbReference type="InterPro" id="IPR004839">
    <property type="entry name" value="Aminotransferase_I/II_large"/>
</dbReference>
<evidence type="ECO:0000256" key="9">
    <source>
        <dbReference type="ARBA" id="ARBA00047715"/>
    </source>
</evidence>
<dbReference type="Gene3D" id="3.40.640.10">
    <property type="entry name" value="Type I PLP-dependent aspartate aminotransferase-like (Major domain)"/>
    <property type="match status" value="1"/>
</dbReference>
<dbReference type="EC" id="2.3.1.47" evidence="11"/>
<evidence type="ECO:0000256" key="8">
    <source>
        <dbReference type="ARBA" id="ARBA00022898"/>
    </source>
</evidence>
<accession>A0A8J2YCN9</accession>
<dbReference type="PANTHER" id="PTHR13693:SF100">
    <property type="entry name" value="8-AMINO-7-OXONONANOATE SYNTHASE"/>
    <property type="match status" value="1"/>
</dbReference>
<reference evidence="13" key="2">
    <citation type="submission" date="2020-09" db="EMBL/GenBank/DDBJ databases">
        <authorList>
            <person name="Sun Q."/>
            <person name="Zhou Y."/>
        </authorList>
    </citation>
    <scope>NUCLEOTIDE SEQUENCE</scope>
    <source>
        <strain evidence="13">CGMCC 1.15179</strain>
    </source>
</reference>
<organism evidence="13 14">
    <name type="scientific">Marinithermofilum abyssi</name>
    <dbReference type="NCBI Taxonomy" id="1571185"/>
    <lineage>
        <taxon>Bacteria</taxon>
        <taxon>Bacillati</taxon>
        <taxon>Bacillota</taxon>
        <taxon>Bacilli</taxon>
        <taxon>Bacillales</taxon>
        <taxon>Thermoactinomycetaceae</taxon>
        <taxon>Marinithermofilum</taxon>
    </lineage>
</organism>
<reference evidence="13" key="1">
    <citation type="journal article" date="2014" name="Int. J. Syst. Evol. Microbiol.">
        <title>Complete genome sequence of Corynebacterium casei LMG S-19264T (=DSM 44701T), isolated from a smear-ripened cheese.</title>
        <authorList>
            <consortium name="US DOE Joint Genome Institute (JGI-PGF)"/>
            <person name="Walter F."/>
            <person name="Albersmeier A."/>
            <person name="Kalinowski J."/>
            <person name="Ruckert C."/>
        </authorList>
    </citation>
    <scope>NUCLEOTIDE SEQUENCE</scope>
    <source>
        <strain evidence="13">CGMCC 1.15179</strain>
    </source>
</reference>
<evidence type="ECO:0000259" key="12">
    <source>
        <dbReference type="Pfam" id="PF00155"/>
    </source>
</evidence>
<evidence type="ECO:0000256" key="5">
    <source>
        <dbReference type="ARBA" id="ARBA00011738"/>
    </source>
</evidence>
<evidence type="ECO:0000313" key="14">
    <source>
        <dbReference type="Proteomes" id="UP000625210"/>
    </source>
</evidence>
<comment type="subunit">
    <text evidence="5 11">Homodimer.</text>
</comment>
<dbReference type="EMBL" id="BMHQ01000001">
    <property type="protein sequence ID" value="GGE03389.1"/>
    <property type="molecule type" value="Genomic_DNA"/>
</dbReference>
<dbReference type="InterPro" id="IPR050087">
    <property type="entry name" value="AON_synthase_class-II"/>
</dbReference>
<evidence type="ECO:0000256" key="4">
    <source>
        <dbReference type="ARBA" id="ARBA00010008"/>
    </source>
</evidence>
<gene>
    <name evidence="13" type="primary">bioF</name>
    <name evidence="13" type="ORF">GCM10011571_00320</name>
</gene>
<dbReference type="InterPro" id="IPR015424">
    <property type="entry name" value="PyrdxlP-dep_Trfase"/>
</dbReference>
<dbReference type="Gene3D" id="3.90.1150.10">
    <property type="entry name" value="Aspartate Aminotransferase, domain 1"/>
    <property type="match status" value="1"/>
</dbReference>
<evidence type="ECO:0000256" key="11">
    <source>
        <dbReference type="RuleBase" id="RU003693"/>
    </source>
</evidence>
<keyword evidence="6 11" id="KW-0808">Transferase</keyword>
<evidence type="ECO:0000256" key="10">
    <source>
        <dbReference type="PIRSR" id="PIRSR604723-51"/>
    </source>
</evidence>
<evidence type="ECO:0000256" key="2">
    <source>
        <dbReference type="ARBA" id="ARBA00002513"/>
    </source>
</evidence>
<dbReference type="AlphaFoldDB" id="A0A8J2YCN9"/>
<comment type="caution">
    <text evidence="13">The sequence shown here is derived from an EMBL/GenBank/DDBJ whole genome shotgun (WGS) entry which is preliminary data.</text>
</comment>
<feature type="domain" description="Aminotransferase class I/classII large" evidence="12">
    <location>
        <begin position="43"/>
        <end position="382"/>
    </location>
</feature>
<protein>
    <recommendedName>
        <fullName evidence="11">8-amino-7-ketopelargonate synthase</fullName>
        <ecNumber evidence="11">2.3.1.47</ecNumber>
    </recommendedName>
</protein>
<dbReference type="UniPathway" id="UPA00078"/>
<dbReference type="PROSITE" id="PS00599">
    <property type="entry name" value="AA_TRANSFER_CLASS_2"/>
    <property type="match status" value="1"/>
</dbReference>
<keyword evidence="14" id="KW-1185">Reference proteome</keyword>
<comment type="catalytic activity">
    <reaction evidence="9 11">
        <text>6-carboxyhexanoyl-[ACP] + L-alanine + H(+) = (8S)-8-amino-7-oxononanoate + holo-[ACP] + CO2</text>
        <dbReference type="Rhea" id="RHEA:42288"/>
        <dbReference type="Rhea" id="RHEA-COMP:9685"/>
        <dbReference type="Rhea" id="RHEA-COMP:9955"/>
        <dbReference type="ChEBI" id="CHEBI:15378"/>
        <dbReference type="ChEBI" id="CHEBI:16526"/>
        <dbReference type="ChEBI" id="CHEBI:57972"/>
        <dbReference type="ChEBI" id="CHEBI:64479"/>
        <dbReference type="ChEBI" id="CHEBI:78846"/>
        <dbReference type="ChEBI" id="CHEBI:149468"/>
        <dbReference type="EC" id="2.3.1.47"/>
    </reaction>
</comment>
<evidence type="ECO:0000313" key="13">
    <source>
        <dbReference type="EMBL" id="GGE03389.1"/>
    </source>
</evidence>
<comment type="similarity">
    <text evidence="4 11">Belongs to the class-II pyridoxal-phosphate-dependent aminotransferase family. BioF subfamily.</text>
</comment>
<keyword evidence="8 10" id="KW-0663">Pyridoxal phosphate</keyword>
<feature type="modified residue" description="N6-(pyridoxal phosphate)lysine" evidence="10">
    <location>
        <position position="242"/>
    </location>
</feature>
<comment type="function">
    <text evidence="2 11">Catalyzes the decarboxylative condensation of pimeloyl-[acyl-carrier protein] and L-alanine to produce 8-amino-7-oxononanoate (AON), [acyl-carrier protein], and carbon dioxide.</text>
</comment>
<dbReference type="SUPFAM" id="SSF53383">
    <property type="entry name" value="PLP-dependent transferases"/>
    <property type="match status" value="1"/>
</dbReference>
<comment type="cofactor">
    <cofactor evidence="1 10 11">
        <name>pyridoxal 5'-phosphate</name>
        <dbReference type="ChEBI" id="CHEBI:597326"/>
    </cofactor>
</comment>
<comment type="pathway">
    <text evidence="3 11">Cofactor biosynthesis; biotin biosynthesis.</text>
</comment>
<dbReference type="PANTHER" id="PTHR13693">
    <property type="entry name" value="CLASS II AMINOTRANSFERASE/8-AMINO-7-OXONONANOATE SYNTHASE"/>
    <property type="match status" value="1"/>
</dbReference>
<dbReference type="Pfam" id="PF00155">
    <property type="entry name" value="Aminotran_1_2"/>
    <property type="match status" value="1"/>
</dbReference>
<dbReference type="InterPro" id="IPR001917">
    <property type="entry name" value="Aminotrans_II_pyridoxalP_BS"/>
</dbReference>
<dbReference type="Proteomes" id="UP000625210">
    <property type="component" value="Unassembled WGS sequence"/>
</dbReference>
<dbReference type="InterPro" id="IPR004723">
    <property type="entry name" value="AONS_Archaea/Proteobacteria"/>
</dbReference>
<proteinExistence type="inferred from homology"/>
<dbReference type="NCBIfam" id="TIGR00858">
    <property type="entry name" value="bioF"/>
    <property type="match status" value="1"/>
</dbReference>
<sequence>MSEVWQAHLEKELAQLEREGNFRSLHPVEEAQQPVLIRGGRRLVNLSSNNYLGLAGHPDVIQAAQTAARRGAGSTASRLITGDDEAVESLERRLADWKGTEAAMVFGSGYMANVGILSALLGREDMVFSDWLNHASIIDGIRLSRAACHRYRHRDLDHLEAGLKRAVQQGKRRLLIVTDSVFSMDGDTAPLQDLVFLKEKYGAALMVDEAHGSGVFGPRGEGLAASLGLSDRIDLQMGTFSKAFGVYGAYAAGRETWIRYLVNKCRSFIFTTALPPAVIGSIHAALDHVIRGTELRQSLNEKAKRFREGLQQQGWDTSGSETQIVPIVIGGSREASAFSRYLEERGILGVAIRPPTVPEGTSRIRFSLMATHREEDLEQVINLLKEARISWEVGRFA</sequence>
<evidence type="ECO:0000256" key="1">
    <source>
        <dbReference type="ARBA" id="ARBA00001933"/>
    </source>
</evidence>
<dbReference type="GO" id="GO:0009102">
    <property type="term" value="P:biotin biosynthetic process"/>
    <property type="evidence" value="ECO:0007669"/>
    <property type="project" value="UniProtKB-UniRule"/>
</dbReference>
<dbReference type="InterPro" id="IPR015422">
    <property type="entry name" value="PyrdxlP-dep_Trfase_small"/>
</dbReference>
<name>A0A8J2YCN9_9BACL</name>
<evidence type="ECO:0000256" key="3">
    <source>
        <dbReference type="ARBA" id="ARBA00004746"/>
    </source>
</evidence>
<dbReference type="InterPro" id="IPR015421">
    <property type="entry name" value="PyrdxlP-dep_Trfase_major"/>
</dbReference>
<dbReference type="GO" id="GO:0030170">
    <property type="term" value="F:pyridoxal phosphate binding"/>
    <property type="evidence" value="ECO:0007669"/>
    <property type="project" value="InterPro"/>
</dbReference>